<organism evidence="2 3">
    <name type="scientific">Amphimedon queenslandica</name>
    <name type="common">Sponge</name>
    <dbReference type="NCBI Taxonomy" id="400682"/>
    <lineage>
        <taxon>Eukaryota</taxon>
        <taxon>Metazoa</taxon>
        <taxon>Porifera</taxon>
        <taxon>Demospongiae</taxon>
        <taxon>Heteroscleromorpha</taxon>
        <taxon>Haplosclerida</taxon>
        <taxon>Niphatidae</taxon>
        <taxon>Amphimedon</taxon>
    </lineage>
</organism>
<keyword evidence="3" id="KW-1185">Reference proteome</keyword>
<dbReference type="KEGG" id="aqu:109591059"/>
<reference evidence="3" key="1">
    <citation type="journal article" date="2010" name="Nature">
        <title>The Amphimedon queenslandica genome and the evolution of animal complexity.</title>
        <authorList>
            <person name="Srivastava M."/>
            <person name="Simakov O."/>
            <person name="Chapman J."/>
            <person name="Fahey B."/>
            <person name="Gauthier M.E."/>
            <person name="Mitros T."/>
            <person name="Richards G.S."/>
            <person name="Conaco C."/>
            <person name="Dacre M."/>
            <person name="Hellsten U."/>
            <person name="Larroux C."/>
            <person name="Putnam N.H."/>
            <person name="Stanke M."/>
            <person name="Adamska M."/>
            <person name="Darling A."/>
            <person name="Degnan S.M."/>
            <person name="Oakley T.H."/>
            <person name="Plachetzki D.C."/>
            <person name="Zhai Y."/>
            <person name="Adamski M."/>
            <person name="Calcino A."/>
            <person name="Cummins S.F."/>
            <person name="Goodstein D.M."/>
            <person name="Harris C."/>
            <person name="Jackson D.J."/>
            <person name="Leys S.P."/>
            <person name="Shu S."/>
            <person name="Woodcroft B.J."/>
            <person name="Vervoort M."/>
            <person name="Kosik K.S."/>
            <person name="Manning G."/>
            <person name="Degnan B.M."/>
            <person name="Rokhsar D.S."/>
        </authorList>
    </citation>
    <scope>NUCLEOTIDE SEQUENCE [LARGE SCALE GENOMIC DNA]</scope>
</reference>
<dbReference type="Proteomes" id="UP000007879">
    <property type="component" value="Unassembled WGS sequence"/>
</dbReference>
<evidence type="ECO:0000313" key="3">
    <source>
        <dbReference type="Proteomes" id="UP000007879"/>
    </source>
</evidence>
<proteinExistence type="predicted"/>
<feature type="region of interest" description="Disordered" evidence="1">
    <location>
        <begin position="122"/>
        <end position="159"/>
    </location>
</feature>
<sequence>MSSVQYSIKNPQGRNVKKTFNKDDHGRIMTSLNSIAIKYMILGQEFCIPEHKVEAIEANNRGKQWQCLNGVVGEWLKWNFTDDVKEKKVQPNLDWLVQAVSVIDGKLANKLKRDYGFEESCDIPDIGTEQQGQIPQPLVETNRPREEEDEENDYQEDIN</sequence>
<dbReference type="GeneID" id="109591059"/>
<dbReference type="AlphaFoldDB" id="A0AAN0JZS5"/>
<evidence type="ECO:0000313" key="2">
    <source>
        <dbReference type="EnsemblMetazoa" id="XP_019862425.1"/>
    </source>
</evidence>
<feature type="compositionally biased region" description="Acidic residues" evidence="1">
    <location>
        <begin position="147"/>
        <end position="159"/>
    </location>
</feature>
<reference evidence="2" key="2">
    <citation type="submission" date="2024-06" db="UniProtKB">
        <authorList>
            <consortium name="EnsemblMetazoa"/>
        </authorList>
    </citation>
    <scope>IDENTIFICATION</scope>
</reference>
<dbReference type="EnsemblMetazoa" id="XM_020006866.1">
    <property type="protein sequence ID" value="XP_019862425.1"/>
    <property type="gene ID" value="LOC109591059"/>
</dbReference>
<name>A0AAN0JZS5_AMPQE</name>
<accession>A0AAN0JZS5</accession>
<protein>
    <submittedName>
        <fullName evidence="2">Uncharacterized protein</fullName>
    </submittedName>
</protein>
<dbReference type="RefSeq" id="XP_019862425.1">
    <property type="nucleotide sequence ID" value="XM_020006866.1"/>
</dbReference>
<evidence type="ECO:0000256" key="1">
    <source>
        <dbReference type="SAM" id="MobiDB-lite"/>
    </source>
</evidence>